<proteinExistence type="predicted"/>
<sequence>WSGCSGGPRRGSGCGRRGGCWRRRRRPSPRCPWTRPPPRRTRGNGWAACWARPGSAPWASWPPASPRASTRWRRSTPGGRTTPARTRAPGCARPA</sequence>
<feature type="compositionally biased region" description="Basic residues" evidence="1">
    <location>
        <begin position="19"/>
        <end position="28"/>
    </location>
</feature>
<dbReference type="EMBL" id="CADCTW010000120">
    <property type="protein sequence ID" value="CAA9331017.1"/>
    <property type="molecule type" value="Genomic_DNA"/>
</dbReference>
<feature type="region of interest" description="Disordered" evidence="1">
    <location>
        <begin position="1"/>
        <end position="95"/>
    </location>
</feature>
<evidence type="ECO:0000313" key="2">
    <source>
        <dbReference type="EMBL" id="CAA9331017.1"/>
    </source>
</evidence>
<feature type="non-terminal residue" evidence="2">
    <location>
        <position position="1"/>
    </location>
</feature>
<accession>A0A6J4LFG7</accession>
<gene>
    <name evidence="2" type="ORF">AVDCRST_MAG68-2464</name>
</gene>
<organism evidence="2">
    <name type="scientific">uncultured Gemmatimonadota bacterium</name>
    <dbReference type="NCBI Taxonomy" id="203437"/>
    <lineage>
        <taxon>Bacteria</taxon>
        <taxon>Pseudomonadati</taxon>
        <taxon>Gemmatimonadota</taxon>
        <taxon>environmental samples</taxon>
    </lineage>
</organism>
<feature type="non-terminal residue" evidence="2">
    <location>
        <position position="95"/>
    </location>
</feature>
<protein>
    <submittedName>
        <fullName evidence="2">Uncharacterized protein</fullName>
    </submittedName>
</protein>
<feature type="compositionally biased region" description="Gly residues" evidence="1">
    <location>
        <begin position="1"/>
        <end position="18"/>
    </location>
</feature>
<name>A0A6J4LFG7_9BACT</name>
<evidence type="ECO:0000256" key="1">
    <source>
        <dbReference type="SAM" id="MobiDB-lite"/>
    </source>
</evidence>
<reference evidence="2" key="1">
    <citation type="submission" date="2020-02" db="EMBL/GenBank/DDBJ databases">
        <authorList>
            <person name="Meier V. D."/>
        </authorList>
    </citation>
    <scope>NUCLEOTIDE SEQUENCE</scope>
    <source>
        <strain evidence="2">AVDCRST_MAG68</strain>
    </source>
</reference>
<dbReference type="AlphaFoldDB" id="A0A6J4LFG7"/>
<feature type="compositionally biased region" description="Low complexity" evidence="1">
    <location>
        <begin position="50"/>
        <end position="95"/>
    </location>
</feature>